<evidence type="ECO:0000256" key="1">
    <source>
        <dbReference type="SAM" id="MobiDB-lite"/>
    </source>
</evidence>
<accession>C6LLC1</accession>
<organism evidence="4 5">
    <name type="scientific">Marvinbryantia formatexigens DSM 14469</name>
    <dbReference type="NCBI Taxonomy" id="478749"/>
    <lineage>
        <taxon>Bacteria</taxon>
        <taxon>Bacillati</taxon>
        <taxon>Bacillota</taxon>
        <taxon>Clostridia</taxon>
        <taxon>Lachnospirales</taxon>
        <taxon>Lachnospiraceae</taxon>
        <taxon>Marvinbryantia</taxon>
    </lineage>
</organism>
<keyword evidence="5" id="KW-1185">Reference proteome</keyword>
<comment type="caution">
    <text evidence="4">The sequence shown here is derived from an EMBL/GenBank/DDBJ whole genome shotgun (WGS) entry which is preliminary data.</text>
</comment>
<dbReference type="PANTHER" id="PTHR46333:SF2">
    <property type="entry name" value="CYTOKINESIS PROTEIN 3"/>
    <property type="match status" value="1"/>
</dbReference>
<dbReference type="InterPro" id="IPR038765">
    <property type="entry name" value="Papain-like_cys_pep_sf"/>
</dbReference>
<dbReference type="Pfam" id="PF18657">
    <property type="entry name" value="YDG"/>
    <property type="match status" value="1"/>
</dbReference>
<dbReference type="GO" id="GO:0005737">
    <property type="term" value="C:cytoplasm"/>
    <property type="evidence" value="ECO:0007669"/>
    <property type="project" value="TreeGrafter"/>
</dbReference>
<dbReference type="STRING" id="168384.SAMN05660368_03230"/>
<dbReference type="SUPFAM" id="SSF51126">
    <property type="entry name" value="Pectin lyase-like"/>
    <property type="match status" value="3"/>
</dbReference>
<protein>
    <recommendedName>
        <fullName evidence="3">Ig-like domain-containing protein</fullName>
    </recommendedName>
</protein>
<dbReference type="InterPro" id="IPR007110">
    <property type="entry name" value="Ig-like_dom"/>
</dbReference>
<sequence length="2011" mass="209094">MPAEPEKAVLEECRMGQVTRKKRRKRRPAALAVLLAGMLVMQTAVPAYAGEEAIIIEETGAQAEQTAVLAAEASGETAEETGAETSAQMSVEAVAETPQDQTEETPPVPVTETVTEAPVTETVTEAPVETVTETQEGTQTEITADTEAQTGTESPGTQGQETETGTENTEAGMPGDGTEAESGPETETESETETETETETEEIADMELQSAGTTAVCAPDAGSLPDNDTLYAGYAQRILYGGISLYSSSYGESTLTGLDLKIYRLLKERITAVASGTASSTSFTLTWEELGITQTTWTEEELGVPIWKDENKPMNGLAEEAEAAVLKGIGYDAGRVPAIISALLADCPYELYWYDKSAGTEYTQIPVMGASYIKGNSSIYFLDKGITISFSVAGDYAGDGTYTTDTSKTGAASRAAATAQQVVNDNAGKTDVEKLTAYKDYICSAVSYNSAAAGGSMSEGGNPWQLIYVFDGDSSTNVVCEGYAKAFQYLCDLGGLTCYTVTGTMTGGTGAGAHMWNIVTLDGKNYLVDVTNSDEGTVGQNGGLFLAGTSGSVDGGYSFTANGQGVSYTYDGDTKALYGSGILSLADMGYGETAAASVEADGVTAEYADIMEAFGSIQDGQTATVTLLKDVEIEAGKKITVSGDVTLVGDGHTLSGTYTDYGISGLLNIPTGAKLTITSGIFVNSSLAYSKIYTVYVNGGTLVIGGGTITATGSNGDAAAVWVNSGSAEISGGTFTGTVSGYYSGYGIYDNSNGNAKLASGTFTGSSSAVYVISGKVSNLLETGYIYYKDGSYAAGDSNSLGSGTYTVVKCENHSWGAWSDAGDGTHTHACEYCGKENAESHNWGSWSNDTASGRHVHICEVCGASEGEAHEWGTGETDSSGNYILTCTKCDAQAVASVSRDGGRTADYYVSIEEAWAAAKELSNGDTQTTLTLLQNVTVSTTLTVESGDDIIFASAEGTDHTLFGDTNETDGGLINITGGTFTLASGTVKNGENGSNAIAVSGGGKFIMNGGSAVAQADGHSGICVYSGGTAEINGGSASGYNGLAIVDGGSGTVSGGTFTGTYLVADNSAAVLLRNVSGTLQTILEEKKAYYEVKDDTKTLITDMTDTRLYGTVTVEDCTHSCESWTDDGGGENHSGICVVCKAPMSEPHDWDENGKCTAVGCTAQAAASVTVNGEKSAYYATIEKAWQAAKGNAGGATVTLFSDVTVASALTVDGNDNITLTSEVKNDGNDTYTISGNGSAVISISGGSLTLEAGTVAGREMYSSSGVTITGGSFYMEDGSVSGYMALDIQNGEVYISGGSVKGGTSEGGYGINAIGGRIELTGGTYYGESAAIINMDSGLQGVAVSNLLVEGYAFKQNDSWVSDTSISELKGTVTVAKVPIQSVSISPATTTITYGDTATTLTATVTQPDDSANAVTYQWYLNGEEIAGATGETYTPDKLDAGEYAYICTATVDGYSLSGTAAAVTVNRADIENAVVTLKGTRFEYLGGTLEIGVQSVELNGTKLNYGTDYTYSGYTGKDADTYTVKVEGKGNYTGTATATWEIYPRELNVKDWTIEKIYDGMTDIVLNGTEFQLDGGYPWYGQDDDIKLDASGVTAQFSDASAGEGKDITYTGEFTLTGKDAGNYILKEMPASLTGTITQRKITVTPDSLTKEYGADDPELTYQLTSGSLLAGHTLTLGRAEGESEGSYAINTFTIVDEDGNDVAGNYDVILEAVDFQITRSDLATATVTLEQDSFIYDGTEHKPTVTVVKNGNTLTEGTDYTVTYEKNVDAGTASVTITAVENGNYYGTRTVEFKIEKATPNLGTVGYTGTIYPDTALADVVLTRTDDTVPGTLALKAGQTLIAGTGEYDWTFIPQDTDNYNEVTGTVTLEVVTDPDATAYTITIPKTAVAGGDAVSVGINKEEPFNLNGGTVSVSVSDGIDENGKLTLTNTDGSGSSVTSAMYVGETPITSFTDRIFAVFESPDDSPVSLSFKAPTETDILAGTYEGTVTFSIDYTAAEGGTTE</sequence>
<dbReference type="InterPro" id="IPR013783">
    <property type="entry name" value="Ig-like_fold"/>
</dbReference>
<dbReference type="SUPFAM" id="SSF54001">
    <property type="entry name" value="Cysteine proteinases"/>
    <property type="match status" value="1"/>
</dbReference>
<dbReference type="InterPro" id="IPR052557">
    <property type="entry name" value="CAP/Cytokinesis_protein"/>
</dbReference>
<dbReference type="PANTHER" id="PTHR46333">
    <property type="entry name" value="CYTOKINESIS PROTEIN 3"/>
    <property type="match status" value="1"/>
</dbReference>
<feature type="compositionally biased region" description="Acidic residues" evidence="1">
    <location>
        <begin position="178"/>
        <end position="201"/>
    </location>
</feature>
<name>C6LLC1_9FIRM</name>
<feature type="chain" id="PRO_5002967818" description="Ig-like domain-containing protein" evidence="2">
    <location>
        <begin position="50"/>
        <end position="2011"/>
    </location>
</feature>
<proteinExistence type="predicted"/>
<keyword evidence="2" id="KW-0732">Signal</keyword>
<dbReference type="Proteomes" id="UP000005561">
    <property type="component" value="Unassembled WGS sequence"/>
</dbReference>
<evidence type="ECO:0000313" key="5">
    <source>
        <dbReference type="Proteomes" id="UP000005561"/>
    </source>
</evidence>
<dbReference type="InterPro" id="IPR011050">
    <property type="entry name" value="Pectin_lyase_fold/virulence"/>
</dbReference>
<dbReference type="eggNOG" id="COG2911">
    <property type="taxonomic scope" value="Bacteria"/>
</dbReference>
<dbReference type="eggNOG" id="COG5279">
    <property type="taxonomic scope" value="Bacteria"/>
</dbReference>
<reference evidence="4" key="1">
    <citation type="submission" date="2009-07" db="EMBL/GenBank/DDBJ databases">
        <authorList>
            <person name="Weinstock G."/>
            <person name="Sodergren E."/>
            <person name="Clifton S."/>
            <person name="Fulton L."/>
            <person name="Fulton B."/>
            <person name="Courtney L."/>
            <person name="Fronick C."/>
            <person name="Harrison M."/>
            <person name="Strong C."/>
            <person name="Farmer C."/>
            <person name="Delahaunty K."/>
            <person name="Markovic C."/>
            <person name="Hall O."/>
            <person name="Minx P."/>
            <person name="Tomlinson C."/>
            <person name="Mitreva M."/>
            <person name="Nelson J."/>
            <person name="Hou S."/>
            <person name="Wollam A."/>
            <person name="Pepin K.H."/>
            <person name="Johnson M."/>
            <person name="Bhonagiri V."/>
            <person name="Nash W.E."/>
            <person name="Warren W."/>
            <person name="Chinwalla A."/>
            <person name="Mardis E.R."/>
            <person name="Wilson R.K."/>
        </authorList>
    </citation>
    <scope>NUCLEOTIDE SEQUENCE [LARGE SCALE GENOMIC DNA]</scope>
    <source>
        <strain evidence="4">DSM 14469</strain>
    </source>
</reference>
<gene>
    <name evidence="4" type="ORF">BRYFOR_09468</name>
</gene>
<evidence type="ECO:0000313" key="4">
    <source>
        <dbReference type="EMBL" id="EET58544.1"/>
    </source>
</evidence>
<feature type="region of interest" description="Disordered" evidence="1">
    <location>
        <begin position="74"/>
        <end position="201"/>
    </location>
</feature>
<dbReference type="Gene3D" id="3.10.620.30">
    <property type="match status" value="1"/>
</dbReference>
<feature type="compositionally biased region" description="Low complexity" evidence="1">
    <location>
        <begin position="110"/>
        <end position="172"/>
    </location>
</feature>
<dbReference type="PROSITE" id="PS50835">
    <property type="entry name" value="IG_LIKE"/>
    <property type="match status" value="1"/>
</dbReference>
<feature type="domain" description="Ig-like" evidence="3">
    <location>
        <begin position="1384"/>
        <end position="1472"/>
    </location>
</feature>
<dbReference type="Pfam" id="PF18676">
    <property type="entry name" value="MBG_2"/>
    <property type="match status" value="1"/>
</dbReference>
<evidence type="ECO:0000259" key="3">
    <source>
        <dbReference type="PROSITE" id="PS50835"/>
    </source>
</evidence>
<dbReference type="EMBL" id="ACCL02000029">
    <property type="protein sequence ID" value="EET58544.1"/>
    <property type="molecule type" value="Genomic_DNA"/>
</dbReference>
<feature type="signal peptide" evidence="2">
    <location>
        <begin position="1"/>
        <end position="49"/>
    </location>
</feature>
<evidence type="ECO:0000256" key="2">
    <source>
        <dbReference type="SAM" id="SignalP"/>
    </source>
</evidence>
<dbReference type="InterPro" id="IPR041248">
    <property type="entry name" value="YDG"/>
</dbReference>
<dbReference type="Gene3D" id="2.60.40.10">
    <property type="entry name" value="Immunoglobulins"/>
    <property type="match status" value="1"/>
</dbReference>
<dbReference type="InterPro" id="IPR041286">
    <property type="entry name" value="MBG_2"/>
</dbReference>